<reference evidence="2 3" key="1">
    <citation type="journal article" date="2014" name="Agronomy (Basel)">
        <title>A Draft Genome Sequence for Ensete ventricosum, the Drought-Tolerant Tree Against Hunger.</title>
        <authorList>
            <person name="Harrison J."/>
            <person name="Moore K.A."/>
            <person name="Paszkiewicz K."/>
            <person name="Jones T."/>
            <person name="Grant M."/>
            <person name="Ambacheew D."/>
            <person name="Muzemil S."/>
            <person name="Studholme D.J."/>
        </authorList>
    </citation>
    <scope>NUCLEOTIDE SEQUENCE [LARGE SCALE GENOMIC DNA]</scope>
</reference>
<dbReference type="EMBL" id="AMZH03011052">
    <property type="protein sequence ID" value="RRT53615.1"/>
    <property type="molecule type" value="Genomic_DNA"/>
</dbReference>
<name>A0A426YPG2_ENSVE</name>
<proteinExistence type="predicted"/>
<accession>A0A426YPG2</accession>
<gene>
    <name evidence="2" type="ORF">B296_00046224</name>
</gene>
<dbReference type="Proteomes" id="UP000287651">
    <property type="component" value="Unassembled WGS sequence"/>
</dbReference>
<sequence length="94" mass="10070">MPSSLVLDEEEEPSTKVARLNKEGSSHCKSPAEQRRGVRGSTAEGRGGAAAGGAGERVTMEEASSLYQEDDRRDEAEEEEDSRICGEAAEVTIE</sequence>
<organism evidence="2 3">
    <name type="scientific">Ensete ventricosum</name>
    <name type="common">Abyssinian banana</name>
    <name type="synonym">Musa ensete</name>
    <dbReference type="NCBI Taxonomy" id="4639"/>
    <lineage>
        <taxon>Eukaryota</taxon>
        <taxon>Viridiplantae</taxon>
        <taxon>Streptophyta</taxon>
        <taxon>Embryophyta</taxon>
        <taxon>Tracheophyta</taxon>
        <taxon>Spermatophyta</taxon>
        <taxon>Magnoliopsida</taxon>
        <taxon>Liliopsida</taxon>
        <taxon>Zingiberales</taxon>
        <taxon>Musaceae</taxon>
        <taxon>Ensete</taxon>
    </lineage>
</organism>
<feature type="compositionally biased region" description="Gly residues" evidence="1">
    <location>
        <begin position="45"/>
        <end position="55"/>
    </location>
</feature>
<comment type="caution">
    <text evidence="2">The sequence shown here is derived from an EMBL/GenBank/DDBJ whole genome shotgun (WGS) entry which is preliminary data.</text>
</comment>
<evidence type="ECO:0000313" key="3">
    <source>
        <dbReference type="Proteomes" id="UP000287651"/>
    </source>
</evidence>
<feature type="compositionally biased region" description="Basic and acidic residues" evidence="1">
    <location>
        <begin position="20"/>
        <end position="36"/>
    </location>
</feature>
<evidence type="ECO:0000313" key="2">
    <source>
        <dbReference type="EMBL" id="RRT53615.1"/>
    </source>
</evidence>
<feature type="region of interest" description="Disordered" evidence="1">
    <location>
        <begin position="1"/>
        <end position="94"/>
    </location>
</feature>
<dbReference type="AlphaFoldDB" id="A0A426YPG2"/>
<evidence type="ECO:0000256" key="1">
    <source>
        <dbReference type="SAM" id="MobiDB-lite"/>
    </source>
</evidence>
<protein>
    <submittedName>
        <fullName evidence="2">Uncharacterized protein</fullName>
    </submittedName>
</protein>